<dbReference type="GO" id="GO:0005730">
    <property type="term" value="C:nucleolus"/>
    <property type="evidence" value="ECO:0007669"/>
    <property type="project" value="TreeGrafter"/>
</dbReference>
<dbReference type="Gene3D" id="3.90.15.10">
    <property type="entry name" value="Topoisomerase I, Chain A, domain 3"/>
    <property type="match status" value="1"/>
</dbReference>
<comment type="caution">
    <text evidence="3">The sequence shown here is derived from an EMBL/GenBank/DDBJ whole genome shotgun (WGS) entry which is preliminary data.</text>
</comment>
<evidence type="ECO:0000259" key="2">
    <source>
        <dbReference type="Pfam" id="PF01028"/>
    </source>
</evidence>
<dbReference type="EMBL" id="JAIWYP010000009">
    <property type="protein sequence ID" value="KAH3774189.1"/>
    <property type="molecule type" value="Genomic_DNA"/>
</dbReference>
<proteinExistence type="predicted"/>
<dbReference type="InterPro" id="IPR013500">
    <property type="entry name" value="TopoI_cat_euk"/>
</dbReference>
<dbReference type="GO" id="GO:0006260">
    <property type="term" value="P:DNA replication"/>
    <property type="evidence" value="ECO:0007669"/>
    <property type="project" value="TreeGrafter"/>
</dbReference>
<name>A0A9D4E5E2_DREPO</name>
<gene>
    <name evidence="3" type="ORF">DPMN_175563</name>
</gene>
<dbReference type="GO" id="GO:0007059">
    <property type="term" value="P:chromosome segregation"/>
    <property type="evidence" value="ECO:0007669"/>
    <property type="project" value="TreeGrafter"/>
</dbReference>
<dbReference type="PANTHER" id="PTHR10290:SF3">
    <property type="entry name" value="DNA TOPOISOMERASE 1"/>
    <property type="match status" value="1"/>
</dbReference>
<dbReference type="AlphaFoldDB" id="A0A9D4E5E2"/>
<evidence type="ECO:0000256" key="1">
    <source>
        <dbReference type="PROSITE-ProRule" id="PRU01382"/>
    </source>
</evidence>
<feature type="domain" description="DNA topoisomerase I catalytic core eukaryotic-type" evidence="2">
    <location>
        <begin position="6"/>
        <end position="58"/>
    </location>
</feature>
<reference evidence="3" key="2">
    <citation type="submission" date="2020-11" db="EMBL/GenBank/DDBJ databases">
        <authorList>
            <person name="McCartney M.A."/>
            <person name="Auch B."/>
            <person name="Kono T."/>
            <person name="Mallez S."/>
            <person name="Becker A."/>
            <person name="Gohl D.M."/>
            <person name="Silverstein K.A.T."/>
            <person name="Koren S."/>
            <person name="Bechman K.B."/>
            <person name="Herman A."/>
            <person name="Abrahante J.E."/>
            <person name="Garbe J."/>
        </authorList>
    </citation>
    <scope>NUCLEOTIDE SEQUENCE</scope>
    <source>
        <strain evidence="3">Duluth1</strain>
        <tissue evidence="3">Whole animal</tissue>
    </source>
</reference>
<reference evidence="3" key="1">
    <citation type="journal article" date="2019" name="bioRxiv">
        <title>The Genome of the Zebra Mussel, Dreissena polymorpha: A Resource for Invasive Species Research.</title>
        <authorList>
            <person name="McCartney M.A."/>
            <person name="Auch B."/>
            <person name="Kono T."/>
            <person name="Mallez S."/>
            <person name="Zhang Y."/>
            <person name="Obille A."/>
            <person name="Becker A."/>
            <person name="Abrahante J.E."/>
            <person name="Garbe J."/>
            <person name="Badalamenti J.P."/>
            <person name="Herman A."/>
            <person name="Mangelson H."/>
            <person name="Liachko I."/>
            <person name="Sullivan S."/>
            <person name="Sone E.D."/>
            <person name="Koren S."/>
            <person name="Silverstein K.A.T."/>
            <person name="Beckman K.B."/>
            <person name="Gohl D.M."/>
        </authorList>
    </citation>
    <scope>NUCLEOTIDE SEQUENCE</scope>
    <source>
        <strain evidence="3">Duluth1</strain>
        <tissue evidence="3">Whole animal</tissue>
    </source>
</reference>
<accession>A0A9D4E5E2</accession>
<dbReference type="GO" id="GO:0003677">
    <property type="term" value="F:DNA binding"/>
    <property type="evidence" value="ECO:0007669"/>
    <property type="project" value="UniProtKB-UniRule"/>
</dbReference>
<dbReference type="InterPro" id="IPR011010">
    <property type="entry name" value="DNA_brk_join_enz"/>
</dbReference>
<sequence length="59" mass="7138">MMLNPSSRLKGEMDWQKYETARCLHKCVDKIRANYQEDWTSNEMRVRQRAVAMYLIDKV</sequence>
<comment type="caution">
    <text evidence="1">Lacks conserved residue(s) required for the propagation of feature annotation.</text>
</comment>
<protein>
    <recommendedName>
        <fullName evidence="2">DNA topoisomerase I catalytic core eukaryotic-type domain-containing protein</fullName>
    </recommendedName>
</protein>
<dbReference type="InterPro" id="IPR051062">
    <property type="entry name" value="Topoisomerase_IB"/>
</dbReference>
<evidence type="ECO:0000313" key="3">
    <source>
        <dbReference type="EMBL" id="KAH3774189.1"/>
    </source>
</evidence>
<dbReference type="PANTHER" id="PTHR10290">
    <property type="entry name" value="DNA TOPOISOMERASE I"/>
    <property type="match status" value="1"/>
</dbReference>
<dbReference type="FunFam" id="3.90.15.10:FF:000011">
    <property type="entry name" value="DNA topoisomerase I, mitochondrial"/>
    <property type="match status" value="1"/>
</dbReference>
<dbReference type="InterPro" id="IPR014711">
    <property type="entry name" value="TopoI_cat_a-hlx-sub_euk"/>
</dbReference>
<dbReference type="PROSITE" id="PS52038">
    <property type="entry name" value="TOPO_IB_2"/>
    <property type="match status" value="1"/>
</dbReference>
<keyword evidence="1" id="KW-0238">DNA-binding</keyword>
<dbReference type="GO" id="GO:0003917">
    <property type="term" value="F:DNA topoisomerase type I (single strand cut, ATP-independent) activity"/>
    <property type="evidence" value="ECO:0007669"/>
    <property type="project" value="InterPro"/>
</dbReference>
<dbReference type="Proteomes" id="UP000828390">
    <property type="component" value="Unassembled WGS sequence"/>
</dbReference>
<organism evidence="3 4">
    <name type="scientific">Dreissena polymorpha</name>
    <name type="common">Zebra mussel</name>
    <name type="synonym">Mytilus polymorpha</name>
    <dbReference type="NCBI Taxonomy" id="45954"/>
    <lineage>
        <taxon>Eukaryota</taxon>
        <taxon>Metazoa</taxon>
        <taxon>Spiralia</taxon>
        <taxon>Lophotrochozoa</taxon>
        <taxon>Mollusca</taxon>
        <taxon>Bivalvia</taxon>
        <taxon>Autobranchia</taxon>
        <taxon>Heteroconchia</taxon>
        <taxon>Euheterodonta</taxon>
        <taxon>Imparidentia</taxon>
        <taxon>Neoheterodontei</taxon>
        <taxon>Myida</taxon>
        <taxon>Dreissenoidea</taxon>
        <taxon>Dreissenidae</taxon>
        <taxon>Dreissena</taxon>
    </lineage>
</organism>
<dbReference type="SUPFAM" id="SSF56349">
    <property type="entry name" value="DNA breaking-rejoining enzymes"/>
    <property type="match status" value="1"/>
</dbReference>
<dbReference type="Pfam" id="PF01028">
    <property type="entry name" value="Topoisom_I"/>
    <property type="match status" value="1"/>
</dbReference>
<keyword evidence="4" id="KW-1185">Reference proteome</keyword>
<dbReference type="GO" id="GO:0006265">
    <property type="term" value="P:DNA topological change"/>
    <property type="evidence" value="ECO:0007669"/>
    <property type="project" value="InterPro"/>
</dbReference>
<evidence type="ECO:0000313" key="4">
    <source>
        <dbReference type="Proteomes" id="UP000828390"/>
    </source>
</evidence>